<keyword evidence="3" id="KW-0964">Secreted</keyword>
<keyword evidence="8" id="KW-0624">Polysaccharide degradation</keyword>
<evidence type="ECO:0000256" key="6">
    <source>
        <dbReference type="ARBA" id="ARBA00022801"/>
    </source>
</evidence>
<dbReference type="GO" id="GO:0030600">
    <property type="term" value="F:feruloyl esterase activity"/>
    <property type="evidence" value="ECO:0007669"/>
    <property type="project" value="UniProtKB-EC"/>
</dbReference>
<accession>A0A9Q3DP93</accession>
<keyword evidence="7" id="KW-0119">Carbohydrate metabolism</keyword>
<comment type="catalytic activity">
    <reaction evidence="9">
        <text>feruloyl-polysaccharide + H2O = ferulate + polysaccharide.</text>
        <dbReference type="EC" id="3.1.1.73"/>
    </reaction>
</comment>
<feature type="chain" id="PRO_5040516786" description="feruloyl esterase" evidence="10">
    <location>
        <begin position="21"/>
        <end position="309"/>
    </location>
</feature>
<dbReference type="GO" id="GO:0045493">
    <property type="term" value="P:xylan catabolic process"/>
    <property type="evidence" value="ECO:0007669"/>
    <property type="project" value="UniProtKB-KW"/>
</dbReference>
<evidence type="ECO:0000256" key="4">
    <source>
        <dbReference type="ARBA" id="ARBA00022651"/>
    </source>
</evidence>
<evidence type="ECO:0000313" key="12">
    <source>
        <dbReference type="Proteomes" id="UP000765509"/>
    </source>
</evidence>
<keyword evidence="12" id="KW-1185">Reference proteome</keyword>
<dbReference type="Proteomes" id="UP000765509">
    <property type="component" value="Unassembled WGS sequence"/>
</dbReference>
<dbReference type="AlphaFoldDB" id="A0A9Q3DP93"/>
<dbReference type="InterPro" id="IPR043595">
    <property type="entry name" value="FaeB/C/D"/>
</dbReference>
<keyword evidence="4" id="KW-0858">Xylan degradation</keyword>
<keyword evidence="5 10" id="KW-0732">Signal</keyword>
<evidence type="ECO:0000256" key="10">
    <source>
        <dbReference type="SAM" id="SignalP"/>
    </source>
</evidence>
<evidence type="ECO:0000313" key="11">
    <source>
        <dbReference type="EMBL" id="MBW0503447.1"/>
    </source>
</evidence>
<dbReference type="PANTHER" id="PTHR38050:SF2">
    <property type="entry name" value="FERULOYL ESTERASE C-RELATED"/>
    <property type="match status" value="1"/>
</dbReference>
<evidence type="ECO:0000256" key="1">
    <source>
        <dbReference type="ARBA" id="ARBA00004613"/>
    </source>
</evidence>
<dbReference type="EC" id="3.1.1.73" evidence="2"/>
<dbReference type="SUPFAM" id="SSF53474">
    <property type="entry name" value="alpha/beta-Hydrolases"/>
    <property type="match status" value="1"/>
</dbReference>
<evidence type="ECO:0000256" key="7">
    <source>
        <dbReference type="ARBA" id="ARBA00023277"/>
    </source>
</evidence>
<evidence type="ECO:0000256" key="9">
    <source>
        <dbReference type="ARBA" id="ARBA00034075"/>
    </source>
</evidence>
<organism evidence="11 12">
    <name type="scientific">Austropuccinia psidii MF-1</name>
    <dbReference type="NCBI Taxonomy" id="1389203"/>
    <lineage>
        <taxon>Eukaryota</taxon>
        <taxon>Fungi</taxon>
        <taxon>Dikarya</taxon>
        <taxon>Basidiomycota</taxon>
        <taxon>Pucciniomycotina</taxon>
        <taxon>Pucciniomycetes</taxon>
        <taxon>Pucciniales</taxon>
        <taxon>Sphaerophragmiaceae</taxon>
        <taxon>Austropuccinia</taxon>
    </lineage>
</organism>
<reference evidence="11" key="1">
    <citation type="submission" date="2021-03" db="EMBL/GenBank/DDBJ databases">
        <title>Draft genome sequence of rust myrtle Austropuccinia psidii MF-1, a brazilian biotype.</title>
        <authorList>
            <person name="Quecine M.C."/>
            <person name="Pachon D.M.R."/>
            <person name="Bonatelli M.L."/>
            <person name="Correr F.H."/>
            <person name="Franceschini L.M."/>
            <person name="Leite T.F."/>
            <person name="Margarido G.R.A."/>
            <person name="Almeida C.A."/>
            <person name="Ferrarezi J.A."/>
            <person name="Labate C.A."/>
        </authorList>
    </citation>
    <scope>NUCLEOTIDE SEQUENCE</scope>
    <source>
        <strain evidence="11">MF-1</strain>
    </source>
</reference>
<evidence type="ECO:0000256" key="5">
    <source>
        <dbReference type="ARBA" id="ARBA00022729"/>
    </source>
</evidence>
<protein>
    <recommendedName>
        <fullName evidence="2">feruloyl esterase</fullName>
        <ecNumber evidence="2">3.1.1.73</ecNumber>
    </recommendedName>
</protein>
<dbReference type="GO" id="GO:0005576">
    <property type="term" value="C:extracellular region"/>
    <property type="evidence" value="ECO:0007669"/>
    <property type="project" value="UniProtKB-SubCell"/>
</dbReference>
<comment type="caution">
    <text evidence="11">The sequence shown here is derived from an EMBL/GenBank/DDBJ whole genome shotgun (WGS) entry which is preliminary data.</text>
</comment>
<evidence type="ECO:0000256" key="3">
    <source>
        <dbReference type="ARBA" id="ARBA00022525"/>
    </source>
</evidence>
<comment type="subcellular location">
    <subcellularLocation>
        <location evidence="1">Secreted</location>
    </subcellularLocation>
</comment>
<dbReference type="OrthoDB" id="424610at2759"/>
<dbReference type="InterPro" id="IPR029058">
    <property type="entry name" value="AB_hydrolase_fold"/>
</dbReference>
<dbReference type="Gene3D" id="3.40.50.1820">
    <property type="entry name" value="alpha/beta hydrolase"/>
    <property type="match status" value="1"/>
</dbReference>
<keyword evidence="6" id="KW-0378">Hydrolase</keyword>
<dbReference type="EMBL" id="AVOT02017392">
    <property type="protein sequence ID" value="MBW0503447.1"/>
    <property type="molecule type" value="Genomic_DNA"/>
</dbReference>
<evidence type="ECO:0000256" key="8">
    <source>
        <dbReference type="ARBA" id="ARBA00023326"/>
    </source>
</evidence>
<feature type="signal peptide" evidence="10">
    <location>
        <begin position="1"/>
        <end position="20"/>
    </location>
</feature>
<sequence>MLAQSLIAVLGATFFGFGAAADKSVQGCGQKHTTGFINNPATHSIISGGVKRSYAIYIPPNINFNQPTSLIVDYHGNNESPEAQYNNSKYFAYKKGEKYIAVYPAGYKGHWQGPSYADPSINDLQFTTDLLEHIKENYCIDERKIFASGKSNGGGFVDTLACSTQGSAFQAFAMAAAALYTEVGEPKRECQEKRRILESHGLKDKTIPYNGTLQGNGGPLPNINDWVHTWAIRDGLDPQKDCHTTAKKGYDIIKCKAQAVSNFITHYRISELGHCWPSSTGANTDSKRSICKDRALDFTPVVLDFFEEA</sequence>
<gene>
    <name evidence="11" type="ORF">O181_043162</name>
</gene>
<name>A0A9Q3DP93_9BASI</name>
<dbReference type="PANTHER" id="PTHR38050">
    <property type="match status" value="1"/>
</dbReference>
<proteinExistence type="predicted"/>
<evidence type="ECO:0000256" key="2">
    <source>
        <dbReference type="ARBA" id="ARBA00013091"/>
    </source>
</evidence>